<gene>
    <name evidence="1" type="ORF">HanXRQr2_Chr05g0232301</name>
</gene>
<evidence type="ECO:0000313" key="1">
    <source>
        <dbReference type="EMBL" id="KAF5807318.1"/>
    </source>
</evidence>
<name>A0A9K3J2N3_HELAN</name>
<dbReference type="AlphaFoldDB" id="A0A9K3J2N3"/>
<proteinExistence type="predicted"/>
<reference evidence="1" key="1">
    <citation type="journal article" date="2017" name="Nature">
        <title>The sunflower genome provides insights into oil metabolism, flowering and Asterid evolution.</title>
        <authorList>
            <person name="Badouin H."/>
            <person name="Gouzy J."/>
            <person name="Grassa C.J."/>
            <person name="Murat F."/>
            <person name="Staton S.E."/>
            <person name="Cottret L."/>
            <person name="Lelandais-Briere C."/>
            <person name="Owens G.L."/>
            <person name="Carrere S."/>
            <person name="Mayjonade B."/>
            <person name="Legrand L."/>
            <person name="Gill N."/>
            <person name="Kane N.C."/>
            <person name="Bowers J.E."/>
            <person name="Hubner S."/>
            <person name="Bellec A."/>
            <person name="Berard A."/>
            <person name="Berges H."/>
            <person name="Blanchet N."/>
            <person name="Boniface M.C."/>
            <person name="Brunel D."/>
            <person name="Catrice O."/>
            <person name="Chaidir N."/>
            <person name="Claudel C."/>
            <person name="Donnadieu C."/>
            <person name="Faraut T."/>
            <person name="Fievet G."/>
            <person name="Helmstetter N."/>
            <person name="King M."/>
            <person name="Knapp S.J."/>
            <person name="Lai Z."/>
            <person name="Le Paslier M.C."/>
            <person name="Lippi Y."/>
            <person name="Lorenzon L."/>
            <person name="Mandel J.R."/>
            <person name="Marage G."/>
            <person name="Marchand G."/>
            <person name="Marquand E."/>
            <person name="Bret-Mestries E."/>
            <person name="Morien E."/>
            <person name="Nambeesan S."/>
            <person name="Nguyen T."/>
            <person name="Pegot-Espagnet P."/>
            <person name="Pouilly N."/>
            <person name="Raftis F."/>
            <person name="Sallet E."/>
            <person name="Schiex T."/>
            <person name="Thomas J."/>
            <person name="Vandecasteele C."/>
            <person name="Vares D."/>
            <person name="Vear F."/>
            <person name="Vautrin S."/>
            <person name="Crespi M."/>
            <person name="Mangin B."/>
            <person name="Burke J.M."/>
            <person name="Salse J."/>
            <person name="Munos S."/>
            <person name="Vincourt P."/>
            <person name="Rieseberg L.H."/>
            <person name="Langlade N.B."/>
        </authorList>
    </citation>
    <scope>NUCLEOTIDE SEQUENCE</scope>
    <source>
        <tissue evidence="1">Leaves</tissue>
    </source>
</reference>
<organism evidence="1 2">
    <name type="scientific">Helianthus annuus</name>
    <name type="common">Common sunflower</name>
    <dbReference type="NCBI Taxonomy" id="4232"/>
    <lineage>
        <taxon>Eukaryota</taxon>
        <taxon>Viridiplantae</taxon>
        <taxon>Streptophyta</taxon>
        <taxon>Embryophyta</taxon>
        <taxon>Tracheophyta</taxon>
        <taxon>Spermatophyta</taxon>
        <taxon>Magnoliopsida</taxon>
        <taxon>eudicotyledons</taxon>
        <taxon>Gunneridae</taxon>
        <taxon>Pentapetalae</taxon>
        <taxon>asterids</taxon>
        <taxon>campanulids</taxon>
        <taxon>Asterales</taxon>
        <taxon>Asteraceae</taxon>
        <taxon>Asteroideae</taxon>
        <taxon>Heliantheae alliance</taxon>
        <taxon>Heliantheae</taxon>
        <taxon>Helianthus</taxon>
    </lineage>
</organism>
<sequence>MVALTIFSNKHGLVIVSNLDKVDNLFHASRDNIGSFYPCLSPIGTPSRSPTISTKALIARFQVAEQLELVQSLAYEVE</sequence>
<evidence type="ECO:0000313" key="2">
    <source>
        <dbReference type="Proteomes" id="UP000215914"/>
    </source>
</evidence>
<comment type="caution">
    <text evidence="1">The sequence shown here is derived from an EMBL/GenBank/DDBJ whole genome shotgun (WGS) entry which is preliminary data.</text>
</comment>
<dbReference type="EMBL" id="MNCJ02000320">
    <property type="protein sequence ID" value="KAF5807318.1"/>
    <property type="molecule type" value="Genomic_DNA"/>
</dbReference>
<dbReference type="Gramene" id="mRNA:HanXRQr2_Chr05g0232301">
    <property type="protein sequence ID" value="mRNA:HanXRQr2_Chr05g0232301"/>
    <property type="gene ID" value="HanXRQr2_Chr05g0232301"/>
</dbReference>
<accession>A0A9K3J2N3</accession>
<reference evidence="1" key="2">
    <citation type="submission" date="2020-06" db="EMBL/GenBank/DDBJ databases">
        <title>Helianthus annuus Genome sequencing and assembly Release 2.</title>
        <authorList>
            <person name="Gouzy J."/>
            <person name="Langlade N."/>
            <person name="Munos S."/>
        </authorList>
    </citation>
    <scope>NUCLEOTIDE SEQUENCE</scope>
    <source>
        <tissue evidence="1">Leaves</tissue>
    </source>
</reference>
<dbReference type="Proteomes" id="UP000215914">
    <property type="component" value="Unassembled WGS sequence"/>
</dbReference>
<protein>
    <submittedName>
        <fullName evidence="1">Uncharacterized protein</fullName>
    </submittedName>
</protein>
<keyword evidence="2" id="KW-1185">Reference proteome</keyword>